<comment type="caution">
    <text evidence="2">The sequence shown here is derived from an EMBL/GenBank/DDBJ whole genome shotgun (WGS) entry which is preliminary data.</text>
</comment>
<evidence type="ECO:0000259" key="1">
    <source>
        <dbReference type="Pfam" id="PF13175"/>
    </source>
</evidence>
<dbReference type="PANTHER" id="PTHR43581">
    <property type="entry name" value="ATP/GTP PHOSPHATASE"/>
    <property type="match status" value="1"/>
</dbReference>
<dbReference type="OrthoDB" id="5468457at2"/>
<dbReference type="SUPFAM" id="SSF52540">
    <property type="entry name" value="P-loop containing nucleoside triphosphate hydrolases"/>
    <property type="match status" value="1"/>
</dbReference>
<dbReference type="Proteomes" id="UP000288096">
    <property type="component" value="Unassembled WGS sequence"/>
</dbReference>
<dbReference type="AlphaFoldDB" id="A0A401G4G6"/>
<organism evidence="2 3">
    <name type="scientific">Desulfonema ishimotonii</name>
    <dbReference type="NCBI Taxonomy" id="45657"/>
    <lineage>
        <taxon>Bacteria</taxon>
        <taxon>Pseudomonadati</taxon>
        <taxon>Thermodesulfobacteriota</taxon>
        <taxon>Desulfobacteria</taxon>
        <taxon>Desulfobacterales</taxon>
        <taxon>Desulfococcaceae</taxon>
        <taxon>Desulfonema</taxon>
    </lineage>
</organism>
<dbReference type="EMBL" id="BEXT01000001">
    <property type="protein sequence ID" value="GBC64138.1"/>
    <property type="molecule type" value="Genomic_DNA"/>
</dbReference>
<gene>
    <name evidence="2" type="ORF">DENIS_5156</name>
</gene>
<evidence type="ECO:0000313" key="3">
    <source>
        <dbReference type="Proteomes" id="UP000288096"/>
    </source>
</evidence>
<dbReference type="InterPro" id="IPR041685">
    <property type="entry name" value="AAA_GajA/Old/RecF-like"/>
</dbReference>
<dbReference type="PANTHER" id="PTHR43581:SF2">
    <property type="entry name" value="EXCINUCLEASE ATPASE SUBUNIT"/>
    <property type="match status" value="1"/>
</dbReference>
<keyword evidence="3" id="KW-1185">Reference proteome</keyword>
<reference evidence="3" key="2">
    <citation type="submission" date="2019-01" db="EMBL/GenBank/DDBJ databases">
        <title>Genome sequence of Desulfonema ishimotonii strain Tokyo 01.</title>
        <authorList>
            <person name="Fukui M."/>
        </authorList>
    </citation>
    <scope>NUCLEOTIDE SEQUENCE [LARGE SCALE GENOMIC DNA]</scope>
    <source>
        <strain evidence="3">Tokyo 01</strain>
    </source>
</reference>
<evidence type="ECO:0000313" key="2">
    <source>
        <dbReference type="EMBL" id="GBC64138.1"/>
    </source>
</evidence>
<dbReference type="CDD" id="cd00267">
    <property type="entry name" value="ABC_ATPase"/>
    <property type="match status" value="2"/>
</dbReference>
<dbReference type="RefSeq" id="WP_124331138.1">
    <property type="nucleotide sequence ID" value="NZ_BEXT01000001.1"/>
</dbReference>
<feature type="domain" description="Endonuclease GajA/Old nuclease/RecF-like AAA" evidence="1">
    <location>
        <begin position="2"/>
        <end position="405"/>
    </location>
</feature>
<dbReference type="InterPro" id="IPR051396">
    <property type="entry name" value="Bact_Antivir_Def_Nuclease"/>
</dbReference>
<reference evidence="3" key="1">
    <citation type="submission" date="2017-11" db="EMBL/GenBank/DDBJ databases">
        <authorList>
            <person name="Watanabe M."/>
            <person name="Kojima H."/>
        </authorList>
    </citation>
    <scope>NUCLEOTIDE SEQUENCE [LARGE SCALE GENOMIC DNA]</scope>
    <source>
        <strain evidence="3">Tokyo 01</strain>
    </source>
</reference>
<accession>A0A401G4G6</accession>
<protein>
    <submittedName>
        <fullName evidence="2">ATPase</fullName>
    </submittedName>
</protein>
<proteinExistence type="predicted"/>
<dbReference type="Pfam" id="PF13175">
    <property type="entry name" value="AAA_15"/>
    <property type="match status" value="1"/>
</dbReference>
<dbReference type="InterPro" id="IPR027417">
    <property type="entry name" value="P-loop_NTPase"/>
</dbReference>
<dbReference type="Gene3D" id="3.40.50.300">
    <property type="entry name" value="P-loop containing nucleotide triphosphate hydrolases"/>
    <property type="match status" value="1"/>
</dbReference>
<name>A0A401G4G6_9BACT</name>
<sequence length="427" mass="50034">MLKKICIEGLFNKFNYEIELKNEGITILTGPNGYGKTTILKIIYAFAVKNLFFFFQLPFKKIVMIQENNEIELLKTESDTLKMKWGNKEPKIYRKSNITEMNKQLFSNLSYRQIDENLWHDRKTDSLYTTEELLNQLGENDPESQAKYYKKQMPDFGEVYLIKEQRLIRKNAISRRRKYPFYFEKEMKENFASTIEEYATDLFESLKDILANASKIGQELDSSFPRRLFDETESLSEEEFNKRYDVIKKKQRALSLYGLSATKEDSDTTFKEENATALLVYLNDTEKKLAVFDEILEKLQIFSNILNERQFVHKKFVISPDFGFRFTTEDGKELPLTELSSGEQQEVVLLYGLLFRAGPNTLVLIDEPEISLHVAWQKAFLNDLLKIVELRKVTVITATHSPQIIDIHWDLVIDLWDLTNGDEEVSE</sequence>